<dbReference type="AlphaFoldDB" id="A0A7X4YUM7"/>
<keyword evidence="1" id="KW-0812">Transmembrane</keyword>
<keyword evidence="1" id="KW-1133">Transmembrane helix</keyword>
<proteinExistence type="predicted"/>
<dbReference type="Proteomes" id="UP000558113">
    <property type="component" value="Unassembled WGS sequence"/>
</dbReference>
<keyword evidence="1" id="KW-0472">Membrane</keyword>
<organism evidence="2 3">
    <name type="scientific">Paenibacillus sacheonensis</name>
    <dbReference type="NCBI Taxonomy" id="742054"/>
    <lineage>
        <taxon>Bacteria</taxon>
        <taxon>Bacillati</taxon>
        <taxon>Bacillota</taxon>
        <taxon>Bacilli</taxon>
        <taxon>Bacillales</taxon>
        <taxon>Paenibacillaceae</taxon>
        <taxon>Paenibacillus</taxon>
    </lineage>
</organism>
<gene>
    <name evidence="2" type="ORF">GT003_28350</name>
</gene>
<keyword evidence="3" id="KW-1185">Reference proteome</keyword>
<feature type="transmembrane region" description="Helical" evidence="1">
    <location>
        <begin position="30"/>
        <end position="51"/>
    </location>
</feature>
<comment type="caution">
    <text evidence="2">The sequence shown here is derived from an EMBL/GenBank/DDBJ whole genome shotgun (WGS) entry which is preliminary data.</text>
</comment>
<name>A0A7X4YUM7_9BACL</name>
<dbReference type="EMBL" id="JAAAMU010000024">
    <property type="protein sequence ID" value="NBC72911.1"/>
    <property type="molecule type" value="Genomic_DNA"/>
</dbReference>
<accession>A0A7X4YUM7</accession>
<evidence type="ECO:0000313" key="3">
    <source>
        <dbReference type="Proteomes" id="UP000558113"/>
    </source>
</evidence>
<evidence type="ECO:0000313" key="2">
    <source>
        <dbReference type="EMBL" id="NBC72911.1"/>
    </source>
</evidence>
<sequence length="101" mass="11330">MKREKLTLAHNIVLALLARCSKSWLWLIISALNAGLMGQAAFRAALSFLAMKCSERTDGRSMFGAHHALAASRKKDCPEAVLGCRNRCVLREFNSRKQQRK</sequence>
<dbReference type="RefSeq" id="WP_161704358.1">
    <property type="nucleotide sequence ID" value="NZ_JAAAMU010000024.1"/>
</dbReference>
<protein>
    <submittedName>
        <fullName evidence="2">Uncharacterized protein</fullName>
    </submittedName>
</protein>
<reference evidence="2 3" key="1">
    <citation type="submission" date="2020-01" db="EMBL/GenBank/DDBJ databases">
        <title>Paenibacillus soybeanensis sp. nov. isolated from the nodules of soybean (Glycine max(L.) Merr).</title>
        <authorList>
            <person name="Wang H."/>
        </authorList>
    </citation>
    <scope>NUCLEOTIDE SEQUENCE [LARGE SCALE GENOMIC DNA]</scope>
    <source>
        <strain evidence="2 3">DSM 23054</strain>
    </source>
</reference>
<evidence type="ECO:0000256" key="1">
    <source>
        <dbReference type="SAM" id="Phobius"/>
    </source>
</evidence>